<keyword evidence="3" id="KW-1185">Reference proteome</keyword>
<dbReference type="AlphaFoldDB" id="A0A318HVU2"/>
<dbReference type="Gene3D" id="3.40.1760.10">
    <property type="entry name" value="YfbM-like super family"/>
    <property type="match status" value="1"/>
</dbReference>
<dbReference type="SUPFAM" id="SSF111069">
    <property type="entry name" value="Hypothetical protein yfbM"/>
    <property type="match status" value="1"/>
</dbReference>
<gene>
    <name evidence="2" type="ORF">EJ73_01233</name>
</gene>
<feature type="coiled-coil region" evidence="1">
    <location>
        <begin position="11"/>
        <end position="38"/>
    </location>
</feature>
<evidence type="ECO:0000313" key="3">
    <source>
        <dbReference type="Proteomes" id="UP000248314"/>
    </source>
</evidence>
<comment type="caution">
    <text evidence="2">The sequence shown here is derived from an EMBL/GenBank/DDBJ whole genome shotgun (WGS) entry which is preliminary data.</text>
</comment>
<dbReference type="RefSeq" id="WP_110370168.1">
    <property type="nucleotide sequence ID" value="NZ_QJJX01000011.1"/>
</dbReference>
<dbReference type="EMBL" id="QJJX01000011">
    <property type="protein sequence ID" value="PXX22472.1"/>
    <property type="molecule type" value="Genomic_DNA"/>
</dbReference>
<accession>A0A318HVU2</accession>
<name>A0A318HVU2_9BACT</name>
<keyword evidence="1" id="KW-0175">Coiled coil</keyword>
<dbReference type="Pfam" id="PF08974">
    <property type="entry name" value="DUF1877"/>
    <property type="match status" value="1"/>
</dbReference>
<reference evidence="2 3" key="1">
    <citation type="submission" date="2018-05" db="EMBL/GenBank/DDBJ databases">
        <title>Genomic Encyclopedia of Type Strains, Phase I: the one thousand microbial genomes (KMG-I) project.</title>
        <authorList>
            <person name="Kyrpides N."/>
        </authorList>
    </citation>
    <scope>NUCLEOTIDE SEQUENCE [LARGE SCALE GENOMIC DNA]</scope>
    <source>
        <strain evidence="2 3">DSM 15611</strain>
    </source>
</reference>
<dbReference type="InterPro" id="IPR035944">
    <property type="entry name" value="YfbM-like_sf"/>
</dbReference>
<protein>
    <submittedName>
        <fullName evidence="2">Uncharacterized protein DUF1877</fullName>
    </submittedName>
</protein>
<dbReference type="STRING" id="1122991.GCA_000613445_01017"/>
<evidence type="ECO:0000313" key="2">
    <source>
        <dbReference type="EMBL" id="PXX22472.1"/>
    </source>
</evidence>
<sequence>MGMIANYQFMTDEQLNALKNFKNNSEELLEEVEEWGEQTEIFLDIDKMWDVLHFVLTGVDSSNPIPNNPLSEAVVGVQALENISEFVAYTEKARIADVLSALEAFDMDQALSHFSMEACKKAELYPDIWDYDDEKDEIIEEIADYFESMKDFYREVLAAKGSVMVTIC</sequence>
<dbReference type="Proteomes" id="UP000248314">
    <property type="component" value="Unassembled WGS sequence"/>
</dbReference>
<organism evidence="2 3">
    <name type="scientific">Hoylesella shahii DSM 15611 = JCM 12083</name>
    <dbReference type="NCBI Taxonomy" id="1122991"/>
    <lineage>
        <taxon>Bacteria</taxon>
        <taxon>Pseudomonadati</taxon>
        <taxon>Bacteroidota</taxon>
        <taxon>Bacteroidia</taxon>
        <taxon>Bacteroidales</taxon>
        <taxon>Prevotellaceae</taxon>
        <taxon>Hoylesella</taxon>
    </lineage>
</organism>
<proteinExistence type="predicted"/>
<dbReference type="InterPro" id="IPR015068">
    <property type="entry name" value="DUF1877"/>
</dbReference>
<evidence type="ECO:0000256" key="1">
    <source>
        <dbReference type="SAM" id="Coils"/>
    </source>
</evidence>